<dbReference type="CDD" id="cd04301">
    <property type="entry name" value="NAT_SF"/>
    <property type="match status" value="1"/>
</dbReference>
<dbReference type="Proteomes" id="UP000321820">
    <property type="component" value="Chromosome"/>
</dbReference>
<dbReference type="PROSITE" id="PS51186">
    <property type="entry name" value="GNAT"/>
    <property type="match status" value="1"/>
</dbReference>
<evidence type="ECO:0000259" key="3">
    <source>
        <dbReference type="PROSITE" id="PS50995"/>
    </source>
</evidence>
<dbReference type="InterPro" id="IPR036388">
    <property type="entry name" value="WH-like_DNA-bd_sf"/>
</dbReference>
<evidence type="ECO:0000256" key="1">
    <source>
        <dbReference type="ARBA" id="ARBA00022679"/>
    </source>
</evidence>
<dbReference type="GO" id="GO:0016747">
    <property type="term" value="F:acyltransferase activity, transferring groups other than amino-acyl groups"/>
    <property type="evidence" value="ECO:0007669"/>
    <property type="project" value="InterPro"/>
</dbReference>
<dbReference type="Gene3D" id="1.10.10.10">
    <property type="entry name" value="Winged helix-like DNA-binding domain superfamily/Winged helix DNA-binding domain"/>
    <property type="match status" value="1"/>
</dbReference>
<proteinExistence type="predicted"/>
<organism evidence="5 6">
    <name type="scientific">Terriglobus albidus</name>
    <dbReference type="NCBI Taxonomy" id="1592106"/>
    <lineage>
        <taxon>Bacteria</taxon>
        <taxon>Pseudomonadati</taxon>
        <taxon>Acidobacteriota</taxon>
        <taxon>Terriglobia</taxon>
        <taxon>Terriglobales</taxon>
        <taxon>Acidobacteriaceae</taxon>
        <taxon>Terriglobus</taxon>
    </lineage>
</organism>
<name>A0A5B9E6J7_9BACT</name>
<keyword evidence="6" id="KW-1185">Reference proteome</keyword>
<dbReference type="InterPro" id="IPR050832">
    <property type="entry name" value="Bact_Acetyltransf"/>
</dbReference>
<protein>
    <submittedName>
        <fullName evidence="5">MarR family transcriptional regulator</fullName>
    </submittedName>
</protein>
<dbReference type="GO" id="GO:0003700">
    <property type="term" value="F:DNA-binding transcription factor activity"/>
    <property type="evidence" value="ECO:0007669"/>
    <property type="project" value="InterPro"/>
</dbReference>
<sequence>MLDSCLKQLFWFRVECMSDAAQIFAIRDFNRFYTARLGLLRKRHLDGEFSLTEARMLYEIWANPRLTASNLRGILGLDAGYISRLLASLTKRKLVRQAVSKADSRERLLSLTQAGEKKVAALNRQSEQQIEAMLQGLSGEEKEKLVASLSAVRSLLSAQKSSEVQVERLNEVTDEVLDLLQEYYEAVGVMVRDTPESVREIVDDPDAGVWIATLNGKIVGCSYLHSLPSMQGATECKRLYVRPSARGKGVAHALLDAQEAFAKSRGFKRIYLDSKDDLRVAIGLYQRRGFVACERYNDNPQATVFLMKEIAETSKKAMRRPSR</sequence>
<dbReference type="Gene3D" id="3.40.630.30">
    <property type="match status" value="1"/>
</dbReference>
<dbReference type="PANTHER" id="PTHR43877:SF2">
    <property type="entry name" value="AMINOALKYLPHOSPHONATE N-ACETYLTRANSFERASE-RELATED"/>
    <property type="match status" value="1"/>
</dbReference>
<dbReference type="InterPro" id="IPR000182">
    <property type="entry name" value="GNAT_dom"/>
</dbReference>
<dbReference type="Pfam" id="PF12802">
    <property type="entry name" value="MarR_2"/>
    <property type="match status" value="1"/>
</dbReference>
<feature type="domain" description="HTH marR-type" evidence="3">
    <location>
        <begin position="1"/>
        <end position="154"/>
    </location>
</feature>
<dbReference type="OrthoDB" id="7205533at2"/>
<keyword evidence="1" id="KW-0808">Transferase</keyword>
<dbReference type="Pfam" id="PF00583">
    <property type="entry name" value="Acetyltransf_1"/>
    <property type="match status" value="1"/>
</dbReference>
<dbReference type="SUPFAM" id="SSF46785">
    <property type="entry name" value="Winged helix' DNA-binding domain"/>
    <property type="match status" value="1"/>
</dbReference>
<dbReference type="PROSITE" id="PS50995">
    <property type="entry name" value="HTH_MARR_2"/>
    <property type="match status" value="1"/>
</dbReference>
<dbReference type="EMBL" id="CP042806">
    <property type="protein sequence ID" value="QEE27863.1"/>
    <property type="molecule type" value="Genomic_DNA"/>
</dbReference>
<evidence type="ECO:0000259" key="4">
    <source>
        <dbReference type="PROSITE" id="PS51186"/>
    </source>
</evidence>
<feature type="domain" description="N-acetyltransferase" evidence="4">
    <location>
        <begin position="164"/>
        <end position="312"/>
    </location>
</feature>
<dbReference type="SUPFAM" id="SSF55729">
    <property type="entry name" value="Acyl-CoA N-acyltransferases (Nat)"/>
    <property type="match status" value="1"/>
</dbReference>
<gene>
    <name evidence="5" type="ORF">FTW19_07565</name>
</gene>
<accession>A0A5B9E6J7</accession>
<dbReference type="AlphaFoldDB" id="A0A5B9E6J7"/>
<reference evidence="5 6" key="1">
    <citation type="submission" date="2019-08" db="EMBL/GenBank/DDBJ databases">
        <title>Complete genome sequence of Terriglobus albidus strain ORNL.</title>
        <authorList>
            <person name="Podar M."/>
        </authorList>
    </citation>
    <scope>NUCLEOTIDE SEQUENCE [LARGE SCALE GENOMIC DNA]</scope>
    <source>
        <strain evidence="5 6">ORNL</strain>
    </source>
</reference>
<dbReference type="KEGG" id="talb:FTW19_07565"/>
<evidence type="ECO:0000313" key="5">
    <source>
        <dbReference type="EMBL" id="QEE27863.1"/>
    </source>
</evidence>
<evidence type="ECO:0000313" key="6">
    <source>
        <dbReference type="Proteomes" id="UP000321820"/>
    </source>
</evidence>
<dbReference type="PANTHER" id="PTHR43877">
    <property type="entry name" value="AMINOALKYLPHOSPHONATE N-ACETYLTRANSFERASE-RELATED-RELATED"/>
    <property type="match status" value="1"/>
</dbReference>
<keyword evidence="2" id="KW-0012">Acyltransferase</keyword>
<evidence type="ECO:0000256" key="2">
    <source>
        <dbReference type="ARBA" id="ARBA00023315"/>
    </source>
</evidence>
<dbReference type="InterPro" id="IPR036390">
    <property type="entry name" value="WH_DNA-bd_sf"/>
</dbReference>
<dbReference type="SMART" id="SM00347">
    <property type="entry name" value="HTH_MARR"/>
    <property type="match status" value="1"/>
</dbReference>
<dbReference type="InterPro" id="IPR000835">
    <property type="entry name" value="HTH_MarR-typ"/>
</dbReference>
<dbReference type="InterPro" id="IPR016181">
    <property type="entry name" value="Acyl_CoA_acyltransferase"/>
</dbReference>